<comment type="caution">
    <text evidence="3">The sequence shown here is derived from an EMBL/GenBank/DDBJ whole genome shotgun (WGS) entry which is preliminary data.</text>
</comment>
<accession>A0ABT4IB57</accession>
<name>A0ABT4IB57_9ACTO</name>
<keyword evidence="1" id="KW-0175">Coiled coil</keyword>
<sequence length="301" mass="33938">MTLQTMLARLARSQSELDWDEWYVLALAAHEEPDQWRGAWERLDADDREALLTRLHNDAGPLADHVIRSILPRGLTELDDPTLELAHEDAAAATARQLERLKRIGRRAELDTGEARAALEAHIDIESLRQEAERLRAQAARDPELAERNALEKEITRLKALMSTLQAYDWKAREAEQRRLAGDTEALKANKTRLEESIREARQEHEHAKQELAEVQAEWQQKQARLESLRTQVTETQQRVAQVQAVAQGLDRLIHDLQSALDQASAQLTGTGQALTQLGAAPPLADRRGPALMGRLRVGRD</sequence>
<proteinExistence type="predicted"/>
<evidence type="ECO:0000256" key="2">
    <source>
        <dbReference type="SAM" id="MobiDB-lite"/>
    </source>
</evidence>
<feature type="region of interest" description="Disordered" evidence="2">
    <location>
        <begin position="279"/>
        <end position="301"/>
    </location>
</feature>
<reference evidence="3" key="1">
    <citation type="submission" date="2022-10" db="EMBL/GenBank/DDBJ databases">
        <title>Genome sequence of Actinomyces israelii ATCC 10048.</title>
        <authorList>
            <person name="Watt R.M."/>
            <person name="Tong W.M."/>
        </authorList>
    </citation>
    <scope>NUCLEOTIDE SEQUENCE</scope>
    <source>
        <strain evidence="3">ATCC 10048</strain>
    </source>
</reference>
<evidence type="ECO:0000256" key="1">
    <source>
        <dbReference type="SAM" id="Coils"/>
    </source>
</evidence>
<dbReference type="RefSeq" id="WP_268918302.1">
    <property type="nucleotide sequence ID" value="NZ_JAPTMY010000035.1"/>
</dbReference>
<protein>
    <recommendedName>
        <fullName evidence="5">Chromosome partition protein Smc</fullName>
    </recommendedName>
</protein>
<dbReference type="EMBL" id="JAPTMY010000035">
    <property type="protein sequence ID" value="MCZ0858984.1"/>
    <property type="molecule type" value="Genomic_DNA"/>
</dbReference>
<evidence type="ECO:0000313" key="4">
    <source>
        <dbReference type="Proteomes" id="UP001072034"/>
    </source>
</evidence>
<feature type="coiled-coil region" evidence="1">
    <location>
        <begin position="118"/>
        <end position="267"/>
    </location>
</feature>
<dbReference type="Proteomes" id="UP001072034">
    <property type="component" value="Unassembled WGS sequence"/>
</dbReference>
<evidence type="ECO:0008006" key="5">
    <source>
        <dbReference type="Google" id="ProtNLM"/>
    </source>
</evidence>
<keyword evidence="4" id="KW-1185">Reference proteome</keyword>
<gene>
    <name evidence="3" type="ORF">OHJ16_13135</name>
</gene>
<organism evidence="3 4">
    <name type="scientific">Actinomyces israelii</name>
    <dbReference type="NCBI Taxonomy" id="1659"/>
    <lineage>
        <taxon>Bacteria</taxon>
        <taxon>Bacillati</taxon>
        <taxon>Actinomycetota</taxon>
        <taxon>Actinomycetes</taxon>
        <taxon>Actinomycetales</taxon>
        <taxon>Actinomycetaceae</taxon>
        <taxon>Actinomyces</taxon>
    </lineage>
</organism>
<evidence type="ECO:0000313" key="3">
    <source>
        <dbReference type="EMBL" id="MCZ0858984.1"/>
    </source>
</evidence>